<feature type="transmembrane region" description="Helical" evidence="1">
    <location>
        <begin position="12"/>
        <end position="31"/>
    </location>
</feature>
<dbReference type="EMBL" id="SWCO01000002">
    <property type="protein sequence ID" value="TKB04123.1"/>
    <property type="molecule type" value="Genomic_DNA"/>
</dbReference>
<dbReference type="PANTHER" id="PTHR32063">
    <property type="match status" value="1"/>
</dbReference>
<sequence length="1021" mass="111269">MVEYFFRQKVISWMVAIILGVGGIVTFLGLGQLEFPEFTIRNALVMTQYPGATPEQVEEEVTLQLEKAIQRIPNVKRISSVNMVGLSQITVELKSSVQAKDLEQYWDNLRRKVGDAQASLPPGTSTSIVNDDFGDVFGLLLTLKSEDYSLKQMEDFADLMQREIQLVEGVKKVSIAGTVSEQIIVSLDYDKMKTLNVSAESIAGLLTAQNVVGNAGSIKVQGKRLSIQPTGEFDNLEALGQVVIGSPASGLIRLTDIATIERKLNDTPSILYHSSGTPALSIGVSFASAVNVVDVGKRLDSKIAELEQRMPLGMSLNTVYNQPTVVDDSVTGFLINLVEAVAIVIFVLLLFMGWRSGVLMGLILVLTILGTFILMSVKGIELQKISLGALIIALGMLVDNAIVVTESMLIGVRKGQTKLQAAKDVVSQNGLPLLGATVIAITAFAPIGLSPDATGEFVGSLFWVLCFSLFLSWITALTITPFFFDLLFKTEKERGNSDEDDDPYKGIIFTVYKRVLTAAINHRYVTIVLVLVALVGSMASGKFVKNAFFPDSSTPLFFVDLWLPEGSDILTTEQSIRRLESNVLNMEDIANVTSVIGGGAQRLTLTYAPEDMYASYGQLIVETNTVESRDARMREIIELVREDFPNVQYKVKALQVGPSAKAAIEARIYGPEPEVLREISSDIEAIFQAEKTMDSVRLSWSNKVPFVEPVFLEEQARRIGVTRDAVHTAFLLNNEGETVGLYREGSDLIPIVMRNDPNQRYDIDNLASLNVWSQEQGKYISMADVISNVDVSLDNPIIKRRNRVRMLAVYAEPMPLSGETAASVQAKVRPLVEELKLPDGYRIEWGGEYETSTDAQSALFASMPIGILGMFIITVLLFGKLRQALAIWGVIPLTTIGIIGGLVLVGAPFTFMALLGSLSLIGMVLKNGIVLMEEINVQAKSNSGAFDAVVTASVSRVRPVSMAAITTILGMIPLFSDAFFASMAVVIVFGLTVATVLTLLILPVLHCTFHGIKSEQQGTSN</sequence>
<proteinExistence type="predicted"/>
<keyword evidence="1" id="KW-0812">Transmembrane</keyword>
<feature type="transmembrane region" description="Helical" evidence="1">
    <location>
        <begin position="389"/>
        <end position="410"/>
    </location>
</feature>
<dbReference type="Gene3D" id="3.30.70.1430">
    <property type="entry name" value="Multidrug efflux transporter AcrB pore domain"/>
    <property type="match status" value="2"/>
</dbReference>
<dbReference type="Gene3D" id="1.20.1640.10">
    <property type="entry name" value="Multidrug efflux transporter AcrB transmembrane domain"/>
    <property type="match status" value="2"/>
</dbReference>
<feature type="transmembrane region" description="Helical" evidence="1">
    <location>
        <begin position="885"/>
        <end position="905"/>
    </location>
</feature>
<feature type="transmembrane region" description="Helical" evidence="1">
    <location>
        <begin position="358"/>
        <end position="377"/>
    </location>
</feature>
<reference evidence="2 3" key="1">
    <citation type="submission" date="2019-04" db="EMBL/GenBank/DDBJ databases">
        <title>Alteromonas portus sp. nov., an alginate lyase-excreting marine bacterium.</title>
        <authorList>
            <person name="Huang H."/>
            <person name="Mo K."/>
            <person name="Bao S."/>
        </authorList>
    </citation>
    <scope>NUCLEOTIDE SEQUENCE [LARGE SCALE GENOMIC DNA]</scope>
    <source>
        <strain evidence="2 3">HB161718</strain>
    </source>
</reference>
<dbReference type="InterPro" id="IPR001036">
    <property type="entry name" value="Acrflvin-R"/>
</dbReference>
<feature type="transmembrane region" description="Helical" evidence="1">
    <location>
        <begin position="944"/>
        <end position="972"/>
    </location>
</feature>
<dbReference type="SUPFAM" id="SSF82714">
    <property type="entry name" value="Multidrug efflux transporter AcrB TolC docking domain, DN and DC subdomains"/>
    <property type="match status" value="2"/>
</dbReference>
<protein>
    <submittedName>
        <fullName evidence="2">Efflux RND transporter permease subunit</fullName>
    </submittedName>
</protein>
<accession>A0A4U0ZKA3</accession>
<evidence type="ECO:0000313" key="3">
    <source>
        <dbReference type="Proteomes" id="UP000305471"/>
    </source>
</evidence>
<dbReference type="Proteomes" id="UP000305471">
    <property type="component" value="Unassembled WGS sequence"/>
</dbReference>
<dbReference type="Gene3D" id="3.30.70.1320">
    <property type="entry name" value="Multidrug efflux transporter AcrB pore domain like"/>
    <property type="match status" value="1"/>
</dbReference>
<evidence type="ECO:0000256" key="1">
    <source>
        <dbReference type="SAM" id="Phobius"/>
    </source>
</evidence>
<dbReference type="Pfam" id="PF00873">
    <property type="entry name" value="ACR_tran"/>
    <property type="match status" value="1"/>
</dbReference>
<feature type="transmembrane region" description="Helical" evidence="1">
    <location>
        <begin position="978"/>
        <end position="1005"/>
    </location>
</feature>
<dbReference type="OrthoDB" id="9757940at2"/>
<dbReference type="AlphaFoldDB" id="A0A4U0ZKA3"/>
<name>A0A4U0ZKA3_9ALTE</name>
<feature type="transmembrane region" description="Helical" evidence="1">
    <location>
        <begin position="431"/>
        <end position="449"/>
    </location>
</feature>
<dbReference type="PANTHER" id="PTHR32063:SF18">
    <property type="entry name" value="CATION EFFLUX SYSTEM PROTEIN"/>
    <property type="match status" value="1"/>
</dbReference>
<feature type="transmembrane region" description="Helical" evidence="1">
    <location>
        <begin position="330"/>
        <end position="351"/>
    </location>
</feature>
<feature type="transmembrane region" description="Helical" evidence="1">
    <location>
        <begin position="461"/>
        <end position="484"/>
    </location>
</feature>
<dbReference type="Gene3D" id="3.30.2090.10">
    <property type="entry name" value="Multidrug efflux transporter AcrB TolC docking domain, DN and DC subdomains"/>
    <property type="match status" value="2"/>
</dbReference>
<keyword evidence="3" id="KW-1185">Reference proteome</keyword>
<dbReference type="SUPFAM" id="SSF82866">
    <property type="entry name" value="Multidrug efflux transporter AcrB transmembrane domain"/>
    <property type="match status" value="2"/>
</dbReference>
<dbReference type="RefSeq" id="WP_136781156.1">
    <property type="nucleotide sequence ID" value="NZ_SWCO01000002.1"/>
</dbReference>
<dbReference type="Gene3D" id="3.30.70.1440">
    <property type="entry name" value="Multidrug efflux transporter AcrB pore domain"/>
    <property type="match status" value="1"/>
</dbReference>
<organism evidence="2 3">
    <name type="scientific">Alteromonas portus</name>
    <dbReference type="NCBI Taxonomy" id="2565549"/>
    <lineage>
        <taxon>Bacteria</taxon>
        <taxon>Pseudomonadati</taxon>
        <taxon>Pseudomonadota</taxon>
        <taxon>Gammaproteobacteria</taxon>
        <taxon>Alteromonadales</taxon>
        <taxon>Alteromonadaceae</taxon>
        <taxon>Alteromonas/Salinimonas group</taxon>
        <taxon>Alteromonas</taxon>
    </lineage>
</organism>
<feature type="transmembrane region" description="Helical" evidence="1">
    <location>
        <begin position="911"/>
        <end position="932"/>
    </location>
</feature>
<dbReference type="InterPro" id="IPR027463">
    <property type="entry name" value="AcrB_DN_DC_subdom"/>
</dbReference>
<dbReference type="SUPFAM" id="SSF82693">
    <property type="entry name" value="Multidrug efflux transporter AcrB pore domain, PN1, PN2, PC1 and PC2 subdomains"/>
    <property type="match status" value="2"/>
</dbReference>
<dbReference type="PRINTS" id="PR00702">
    <property type="entry name" value="ACRIFLAVINRP"/>
</dbReference>
<gene>
    <name evidence="2" type="ORF">E5672_04770</name>
</gene>
<feature type="transmembrane region" description="Helical" evidence="1">
    <location>
        <begin position="858"/>
        <end position="878"/>
    </location>
</feature>
<comment type="caution">
    <text evidence="2">The sequence shown here is derived from an EMBL/GenBank/DDBJ whole genome shotgun (WGS) entry which is preliminary data.</text>
</comment>
<keyword evidence="1" id="KW-0472">Membrane</keyword>
<dbReference type="GO" id="GO:0005886">
    <property type="term" value="C:plasma membrane"/>
    <property type="evidence" value="ECO:0007669"/>
    <property type="project" value="TreeGrafter"/>
</dbReference>
<dbReference type="GO" id="GO:0042910">
    <property type="term" value="F:xenobiotic transmembrane transporter activity"/>
    <property type="evidence" value="ECO:0007669"/>
    <property type="project" value="TreeGrafter"/>
</dbReference>
<feature type="transmembrane region" description="Helical" evidence="1">
    <location>
        <begin position="524"/>
        <end position="544"/>
    </location>
</feature>
<keyword evidence="1" id="KW-1133">Transmembrane helix</keyword>
<evidence type="ECO:0000313" key="2">
    <source>
        <dbReference type="EMBL" id="TKB04123.1"/>
    </source>
</evidence>